<dbReference type="InterPro" id="IPR025166">
    <property type="entry name" value="Integrase_DNA_bind_dom"/>
</dbReference>
<sequence length="104" mass="11635">MLTDAAIRKIGLREKPFKVGDMHGLYLLVNPNGARYWRWNFSHGGKKQTLSLGVYPEVSLKEAREKRTEASKLLERGTNPSTHKRLQRALALNGGDSFGAVAQE</sequence>
<reference evidence="5" key="1">
    <citation type="journal article" date="2019" name="Int. J. Syst. Evol. Microbiol.">
        <title>The Global Catalogue of Microorganisms (GCM) 10K type strain sequencing project: providing services to taxonomists for standard genome sequencing and annotation.</title>
        <authorList>
            <consortium name="The Broad Institute Genomics Platform"/>
            <consortium name="The Broad Institute Genome Sequencing Center for Infectious Disease"/>
            <person name="Wu L."/>
            <person name="Ma J."/>
        </authorList>
    </citation>
    <scope>NUCLEOTIDE SEQUENCE [LARGE SCALE GENOMIC DNA]</scope>
    <source>
        <strain evidence="5">CCM 7491</strain>
    </source>
</reference>
<keyword evidence="4" id="KW-0238">DNA-binding</keyword>
<dbReference type="Proteomes" id="UP001595681">
    <property type="component" value="Unassembled WGS sequence"/>
</dbReference>
<evidence type="ECO:0000313" key="5">
    <source>
        <dbReference type="Proteomes" id="UP001595681"/>
    </source>
</evidence>
<dbReference type="InterPro" id="IPR050808">
    <property type="entry name" value="Phage_Integrase"/>
</dbReference>
<name>A0ABV7NKG9_9SPHN</name>
<dbReference type="EMBL" id="JBHRVU010000004">
    <property type="protein sequence ID" value="MFC3442914.1"/>
    <property type="molecule type" value="Genomic_DNA"/>
</dbReference>
<evidence type="ECO:0000259" key="3">
    <source>
        <dbReference type="Pfam" id="PF13356"/>
    </source>
</evidence>
<keyword evidence="2" id="KW-0229">DNA integration</keyword>
<organism evidence="4 5">
    <name type="scientific">Sphingobium rhizovicinum</name>
    <dbReference type="NCBI Taxonomy" id="432308"/>
    <lineage>
        <taxon>Bacteria</taxon>
        <taxon>Pseudomonadati</taxon>
        <taxon>Pseudomonadota</taxon>
        <taxon>Alphaproteobacteria</taxon>
        <taxon>Sphingomonadales</taxon>
        <taxon>Sphingomonadaceae</taxon>
        <taxon>Sphingobium</taxon>
    </lineage>
</organism>
<dbReference type="Gene3D" id="3.30.160.390">
    <property type="entry name" value="Integrase, DNA-binding domain"/>
    <property type="match status" value="1"/>
</dbReference>
<protein>
    <submittedName>
        <fullName evidence="4">Arm DNA-binding domain-containing protein</fullName>
    </submittedName>
</protein>
<comment type="caution">
    <text evidence="4">The sequence shown here is derived from an EMBL/GenBank/DDBJ whole genome shotgun (WGS) entry which is preliminary data.</text>
</comment>
<gene>
    <name evidence="4" type="ORF">ACFOKF_17205</name>
</gene>
<comment type="similarity">
    <text evidence="1">Belongs to the 'phage' integrase family.</text>
</comment>
<dbReference type="InterPro" id="IPR038488">
    <property type="entry name" value="Integrase_DNA-bd_sf"/>
</dbReference>
<feature type="domain" description="Integrase DNA-binding" evidence="3">
    <location>
        <begin position="2"/>
        <end position="86"/>
    </location>
</feature>
<dbReference type="GO" id="GO:0003677">
    <property type="term" value="F:DNA binding"/>
    <property type="evidence" value="ECO:0007669"/>
    <property type="project" value="UniProtKB-KW"/>
</dbReference>
<evidence type="ECO:0000256" key="2">
    <source>
        <dbReference type="ARBA" id="ARBA00022908"/>
    </source>
</evidence>
<proteinExistence type="inferred from homology"/>
<evidence type="ECO:0000256" key="1">
    <source>
        <dbReference type="ARBA" id="ARBA00008857"/>
    </source>
</evidence>
<keyword evidence="5" id="KW-1185">Reference proteome</keyword>
<evidence type="ECO:0000313" key="4">
    <source>
        <dbReference type="EMBL" id="MFC3442914.1"/>
    </source>
</evidence>
<dbReference type="RefSeq" id="WP_380797207.1">
    <property type="nucleotide sequence ID" value="NZ_JBHRVU010000004.1"/>
</dbReference>
<accession>A0ABV7NKG9</accession>
<dbReference type="Pfam" id="PF13356">
    <property type="entry name" value="Arm-DNA-bind_3"/>
    <property type="match status" value="1"/>
</dbReference>
<dbReference type="PANTHER" id="PTHR30629">
    <property type="entry name" value="PROPHAGE INTEGRASE"/>
    <property type="match status" value="1"/>
</dbReference>
<dbReference type="PANTHER" id="PTHR30629:SF2">
    <property type="entry name" value="PROPHAGE INTEGRASE INTS-RELATED"/>
    <property type="match status" value="1"/>
</dbReference>